<proteinExistence type="predicted"/>
<dbReference type="Proteomes" id="UP000054477">
    <property type="component" value="Unassembled WGS sequence"/>
</dbReference>
<dbReference type="HOGENOM" id="CLU_667426_0_0_1"/>
<keyword evidence="3" id="KW-1185">Reference proteome</keyword>
<protein>
    <submittedName>
        <fullName evidence="2">Uncharacterized protein</fullName>
    </submittedName>
</protein>
<feature type="region of interest" description="Disordered" evidence="1">
    <location>
        <begin position="140"/>
        <end position="188"/>
    </location>
</feature>
<gene>
    <name evidence="2" type="ORF">K443DRAFT_88690</name>
</gene>
<feature type="region of interest" description="Disordered" evidence="1">
    <location>
        <begin position="232"/>
        <end position="259"/>
    </location>
</feature>
<dbReference type="AlphaFoldDB" id="A0A0C9YEY8"/>
<evidence type="ECO:0000313" key="3">
    <source>
        <dbReference type="Proteomes" id="UP000054477"/>
    </source>
</evidence>
<name>A0A0C9YEY8_9AGAR</name>
<dbReference type="OrthoDB" id="2982374at2759"/>
<feature type="compositionally biased region" description="Polar residues" evidence="1">
    <location>
        <begin position="174"/>
        <end position="188"/>
    </location>
</feature>
<reference evidence="2 3" key="1">
    <citation type="submission" date="2014-04" db="EMBL/GenBank/DDBJ databases">
        <authorList>
            <consortium name="DOE Joint Genome Institute"/>
            <person name="Kuo A."/>
            <person name="Kohler A."/>
            <person name="Nagy L.G."/>
            <person name="Floudas D."/>
            <person name="Copeland A."/>
            <person name="Barry K.W."/>
            <person name="Cichocki N."/>
            <person name="Veneault-Fourrey C."/>
            <person name="LaButti K."/>
            <person name="Lindquist E.A."/>
            <person name="Lipzen A."/>
            <person name="Lundell T."/>
            <person name="Morin E."/>
            <person name="Murat C."/>
            <person name="Sun H."/>
            <person name="Tunlid A."/>
            <person name="Henrissat B."/>
            <person name="Grigoriev I.V."/>
            <person name="Hibbett D.S."/>
            <person name="Martin F."/>
            <person name="Nordberg H.P."/>
            <person name="Cantor M.N."/>
            <person name="Hua S.X."/>
        </authorList>
    </citation>
    <scope>NUCLEOTIDE SEQUENCE [LARGE SCALE GENOMIC DNA]</scope>
    <source>
        <strain evidence="2 3">LaAM-08-1</strain>
    </source>
</reference>
<dbReference type="EMBL" id="KN838551">
    <property type="protein sequence ID" value="KIK06673.1"/>
    <property type="molecule type" value="Genomic_DNA"/>
</dbReference>
<sequence>MKRGYIRRRQAQLAQTRSQFYFRQSLPGHSDAGTSCRKKAGFLVGFLGSPSLETSFLISLPQSAHSGSRRSSSIQVPVELSRLSAPQGFVAGHDPKWSMEGSKKLLSPVPNRNSTLIINFESNCTAVGLPRVPVELHLATDSNQNRSRDDALAGDQPTLGSTHQGYNEAPNLESPDNGTTSSTRTDISPSLYLSPASFSQPSSIKLVVSDVRAPAHLPPWHFPEIKPASDVSMSRDLPHVTPSLVGGTTSPPSNPNPAPVLPPDTIYELPVLRGVARRNKTVPIARVRRSPPLGPSPLRSMILPDTPGEEDTIEGDDVARIGCSHIGLGLPSLSQSRNRARLHKHAVEAGDNSDGVLGIIRELVYETNDWDPSLFVDDNFKTLIIQSKSLVWQHKQGRPSHDPEEYPCQAFVSGDASLQIELNDFDEGPIRPKTWFASGHC</sequence>
<accession>A0A0C9YEY8</accession>
<evidence type="ECO:0000256" key="1">
    <source>
        <dbReference type="SAM" id="MobiDB-lite"/>
    </source>
</evidence>
<evidence type="ECO:0000313" key="2">
    <source>
        <dbReference type="EMBL" id="KIK06673.1"/>
    </source>
</evidence>
<reference evidence="3" key="2">
    <citation type="submission" date="2015-01" db="EMBL/GenBank/DDBJ databases">
        <title>Evolutionary Origins and Diversification of the Mycorrhizal Mutualists.</title>
        <authorList>
            <consortium name="DOE Joint Genome Institute"/>
            <consortium name="Mycorrhizal Genomics Consortium"/>
            <person name="Kohler A."/>
            <person name="Kuo A."/>
            <person name="Nagy L.G."/>
            <person name="Floudas D."/>
            <person name="Copeland A."/>
            <person name="Barry K.W."/>
            <person name="Cichocki N."/>
            <person name="Veneault-Fourrey C."/>
            <person name="LaButti K."/>
            <person name="Lindquist E.A."/>
            <person name="Lipzen A."/>
            <person name="Lundell T."/>
            <person name="Morin E."/>
            <person name="Murat C."/>
            <person name="Riley R."/>
            <person name="Ohm R."/>
            <person name="Sun H."/>
            <person name="Tunlid A."/>
            <person name="Henrissat B."/>
            <person name="Grigoriev I.V."/>
            <person name="Hibbett D.S."/>
            <person name="Martin F."/>
        </authorList>
    </citation>
    <scope>NUCLEOTIDE SEQUENCE [LARGE SCALE GENOMIC DNA]</scope>
    <source>
        <strain evidence="3">LaAM-08-1</strain>
    </source>
</reference>
<organism evidence="2 3">
    <name type="scientific">Laccaria amethystina LaAM-08-1</name>
    <dbReference type="NCBI Taxonomy" id="1095629"/>
    <lineage>
        <taxon>Eukaryota</taxon>
        <taxon>Fungi</taxon>
        <taxon>Dikarya</taxon>
        <taxon>Basidiomycota</taxon>
        <taxon>Agaricomycotina</taxon>
        <taxon>Agaricomycetes</taxon>
        <taxon>Agaricomycetidae</taxon>
        <taxon>Agaricales</taxon>
        <taxon>Agaricineae</taxon>
        <taxon>Hydnangiaceae</taxon>
        <taxon>Laccaria</taxon>
    </lineage>
</organism>